<evidence type="ECO:0000313" key="2">
    <source>
        <dbReference type="EMBL" id="KCZ81592.1"/>
    </source>
</evidence>
<feature type="coiled-coil region" evidence="1">
    <location>
        <begin position="930"/>
        <end position="1061"/>
    </location>
</feature>
<feature type="coiled-coil region" evidence="1">
    <location>
        <begin position="657"/>
        <end position="716"/>
    </location>
</feature>
<feature type="coiled-coil region" evidence="1">
    <location>
        <begin position="1329"/>
        <end position="1377"/>
    </location>
</feature>
<dbReference type="VEuPathDB" id="MicrosporidiaDB:H312_00916"/>
<dbReference type="HOGENOM" id="CLU_233435_0_0_1"/>
<keyword evidence="3" id="KW-1185">Reference proteome</keyword>
<reference evidence="2 3" key="2">
    <citation type="submission" date="2014-03" db="EMBL/GenBank/DDBJ databases">
        <title>The Genome Sequence of Anncaliia algerae insect isolate PRA339.</title>
        <authorList>
            <consortium name="The Broad Institute Genome Sequencing Platform"/>
            <consortium name="The Broad Institute Genome Sequencing Center for Infectious Disease"/>
            <person name="Cuomo C."/>
            <person name="Becnel J."/>
            <person name="Sanscrainte N."/>
            <person name="Walker B."/>
            <person name="Young S.K."/>
            <person name="Zeng Q."/>
            <person name="Gargeya S."/>
            <person name="Fitzgerald M."/>
            <person name="Haas B."/>
            <person name="Abouelleil A."/>
            <person name="Alvarado L."/>
            <person name="Arachchi H.M."/>
            <person name="Berlin A.M."/>
            <person name="Chapman S.B."/>
            <person name="Dewar J."/>
            <person name="Goldberg J."/>
            <person name="Griggs A."/>
            <person name="Gujja S."/>
            <person name="Hansen M."/>
            <person name="Howarth C."/>
            <person name="Imamovic A."/>
            <person name="Larimer J."/>
            <person name="McCowan C."/>
            <person name="Murphy C."/>
            <person name="Neiman D."/>
            <person name="Pearson M."/>
            <person name="Priest M."/>
            <person name="Roberts A."/>
            <person name="Saif S."/>
            <person name="Shea T."/>
            <person name="Sisk P."/>
            <person name="Sykes S."/>
            <person name="Wortman J."/>
            <person name="Nusbaum C."/>
            <person name="Birren B."/>
        </authorList>
    </citation>
    <scope>NUCLEOTIDE SEQUENCE [LARGE SCALE GENOMIC DNA]</scope>
    <source>
        <strain evidence="2 3">PRA339</strain>
    </source>
</reference>
<evidence type="ECO:0000256" key="1">
    <source>
        <dbReference type="SAM" id="Coils"/>
    </source>
</evidence>
<feature type="coiled-coil region" evidence="1">
    <location>
        <begin position="1108"/>
        <end position="1135"/>
    </location>
</feature>
<feature type="coiled-coil region" evidence="1">
    <location>
        <begin position="1162"/>
        <end position="1201"/>
    </location>
</feature>
<keyword evidence="1" id="KW-0175">Coiled coil</keyword>
<dbReference type="OrthoDB" id="2186770at2759"/>
<feature type="coiled-coil region" evidence="1">
    <location>
        <begin position="1258"/>
        <end position="1299"/>
    </location>
</feature>
<feature type="coiled-coil region" evidence="1">
    <location>
        <begin position="88"/>
        <end position="115"/>
    </location>
</feature>
<gene>
    <name evidence="2" type="ORF">H312_00916</name>
</gene>
<dbReference type="EMBL" id="KK365139">
    <property type="protein sequence ID" value="KCZ81592.1"/>
    <property type="molecule type" value="Genomic_DNA"/>
</dbReference>
<organism evidence="2 3">
    <name type="scientific">Anncaliia algerae PRA339</name>
    <dbReference type="NCBI Taxonomy" id="1288291"/>
    <lineage>
        <taxon>Eukaryota</taxon>
        <taxon>Fungi</taxon>
        <taxon>Fungi incertae sedis</taxon>
        <taxon>Microsporidia</taxon>
        <taxon>Tubulinosematoidea</taxon>
        <taxon>Tubulinosematidae</taxon>
        <taxon>Anncaliia</taxon>
    </lineage>
</organism>
<name>A0A059F3D9_9MICR</name>
<sequence>MQKKYVNIPVPIKLIKKCNPQAGSNYSLQGNFRCVDGKILFDFHSYKIFKQTSCGNITKESTISLEEATKAEHNSNRENSTLIDEELMKDVEGLIINLKKEIHKLNEERTQNNLETSKKMCEVKEINTKLLEENLKLRQENSQGINKINEVRSKGVTLLKEHKINNKYNDLSFEDLRNCLEISENRNISLEESNRNMLESIGQLEEQLRIKDNLLIEANEINLDNQNLQEEINKSNLIIDENANKINYLKFTNIRLSNKITESLSENENLSNKINQIYLENEKLTKEINKINLKNENLTNEINQKTKEFDDKLIELNKNNSKLNEEINENNSKINELTLENTHLKEKLNQLSTDKDINGINDLNNKNIKLINEVNSVKNTLENEISKLHLKNNKLNNQIKEINSENINLKKDLSQLNAALSEFKSKKQNLINELNVVNNQYKALLDVVNKSSTKNKSTKNKTLDNQLLNENLLVKINELYSANEKLINEIKIKDDRHVQLMDELNIKNINYNDLSEKFEITNRRIKNLYSINEKLLKEKKELSIERDKIIEENKNIKGIEKITQQVQKKSQKLKNNNKSITDKLSNENETVGLIHNNIYLSNETLVEERDELKRMNILIFENIKRQEKYLSMYQDILSKLSQLKQISCEIKKDFALIESKENQKSSIIERLKREKNELIHENKTLIFNKEDIILKLNKAKNIYEAIRKDKLDLQSQNAHIIFYWFKREILYFKKLENEFTDKFYNIYSIFRKIDQTKVLVSQEIHSLNYQNSLLVDDLNRISNKFMHMKEKFLKIENIFNNIQSFDQQKYSFLAFIYQLKAQIEIYNEIIEEKNDKFIKLSKENKKLNNLIYNLTNQLQVPQQLFDDFVKNTQIEFNKKELNDLLSLNQRYEVENKALISLKEAFLEEIRVVNEEKRNLLLKYNHSFEKSTDLEEEIRKYKLEKEDILNKINKLLEDKKMLTNEVKRLSKGNNSLSQNNDNSIKVDTKDYNSKFNVNEFDKITSENGALLDENKNLEEDILVLSNQNEYLTQQNNNVFHEKKCLEEELEFLRKRIYELEEEQRFYLEIDKNVNKEELKNNAVIDKELRDNQNIQCIKYELSKHKDTNENEEVNNVNEYKQELEFIKNKVKLIEENIKNIHKVTNEYEFDHKNKNELNYDKLINELKESLSLELNELNKERINTLTNELNEIKNKLNLNNNQPINENYFMELRNNINDNKLTALKNDNVSTDNQLLNKNNSLSEGELIVYIESLIYGNLSEIFEEIKQVKDKISKDESNYNLIKQAFDSYNEEINSIKQQLSIWSFNEILKKIRLLLLKYPSKQQMLRVYDNLENRVIGMEGSLKNQKNEITKTKEIANKFKEKNKQLEKQHKFLIDKFNYTFDTFNKIFDKLNDIEQKYKNNSAIERLNDTQEREKNSQKNTLLIDSLKSDEVLKETTIIENDLEINESESTNKESREKEFDDTRELLNENDFNREIQENHLLVNISDKTFNNDSHRIIKENDLNITKESINDKITKENISNDILNKNTTEKLNIINDSNKIINENDLVVVKEENNDLSNELNKRIQEDNLEIILQNEFINILREVNEMESNALITNKQKDTLQTEKINELNYSSEENKSMTDNCIKEVTEIKSKKFKVSECVYNEGDKGITKIKSMNKNLYYKIKGVVLNFFDFIKCNGSDYVCTVDLSDGDFLRLKHFTAKKDPLISFIPGDVVVINGVKNLNDYSVTKKTTKFLFLYNALFTKRDDLEVNYFKRHFFAREKYTLQLFQLKYTQNSFDFIGLILEVKDEPEGGLGLLITDFTYNPLIKDNKEILGYKNNMILYLKLHVKTYERMKQGLEEIIKKGDVYYFKSIKVELSNDLLKGIIFEEKKFSRIKREDVINYFYKMNEEYLLSNSVDVIANNAKYLKKTLFLRERLNYLKETTFVNEENSLFEEGFFKIKGRIKQVRFVVHDYCLKCRTLGDCHASSLQLESTRILFINNSIERWIYFIGRFNESYLERDFYLFISKSVFNNECVYQMYGWYCLDDE</sequence>
<accession>A0A059F3D9</accession>
<dbReference type="Proteomes" id="UP000030655">
    <property type="component" value="Unassembled WGS sequence"/>
</dbReference>
<proteinExistence type="predicted"/>
<evidence type="ECO:0000313" key="3">
    <source>
        <dbReference type="Proteomes" id="UP000030655"/>
    </source>
</evidence>
<dbReference type="STRING" id="1288291.A0A059F3D9"/>
<feature type="coiled-coil region" evidence="1">
    <location>
        <begin position="525"/>
        <end position="590"/>
    </location>
</feature>
<feature type="coiled-coil region" evidence="1">
    <location>
        <begin position="187"/>
        <end position="489"/>
    </location>
</feature>
<reference evidence="3" key="1">
    <citation type="submission" date="2013-02" db="EMBL/GenBank/DDBJ databases">
        <authorList>
            <consortium name="The Broad Institute Genome Sequencing Platform"/>
            <person name="Cuomo C."/>
            <person name="Becnel J."/>
            <person name="Sanscrainte N."/>
            <person name="Walker B."/>
            <person name="Young S.K."/>
            <person name="Zeng Q."/>
            <person name="Gargeya S."/>
            <person name="Fitzgerald M."/>
            <person name="Haas B."/>
            <person name="Abouelleil A."/>
            <person name="Alvarado L."/>
            <person name="Arachchi H.M."/>
            <person name="Berlin A.M."/>
            <person name="Chapman S.B."/>
            <person name="Dewar J."/>
            <person name="Goldberg J."/>
            <person name="Griggs A."/>
            <person name="Gujja S."/>
            <person name="Hansen M."/>
            <person name="Howarth C."/>
            <person name="Imamovic A."/>
            <person name="Larimer J."/>
            <person name="McCowan C."/>
            <person name="Murphy C."/>
            <person name="Neiman D."/>
            <person name="Pearson M."/>
            <person name="Priest M."/>
            <person name="Roberts A."/>
            <person name="Saif S."/>
            <person name="Shea T."/>
            <person name="Sisk P."/>
            <person name="Sykes S."/>
            <person name="Wortman J."/>
            <person name="Nusbaum C."/>
            <person name="Birren B."/>
        </authorList>
    </citation>
    <scope>NUCLEOTIDE SEQUENCE [LARGE SCALE GENOMIC DNA]</scope>
    <source>
        <strain evidence="3">PRA339</strain>
    </source>
</reference>
<feature type="coiled-coil region" evidence="1">
    <location>
        <begin position="816"/>
        <end position="850"/>
    </location>
</feature>
<protein>
    <submittedName>
        <fullName evidence="2">Uncharacterized protein</fullName>
    </submittedName>
</protein>